<evidence type="ECO:0000256" key="2">
    <source>
        <dbReference type="ARBA" id="ARBA00023052"/>
    </source>
</evidence>
<dbReference type="InterPro" id="IPR047211">
    <property type="entry name" value="POXB-like"/>
</dbReference>
<dbReference type="Gene3D" id="3.40.50.1220">
    <property type="entry name" value="TPP-binding domain"/>
    <property type="match status" value="1"/>
</dbReference>
<proteinExistence type="inferred from homology"/>
<dbReference type="GO" id="GO:0000287">
    <property type="term" value="F:magnesium ion binding"/>
    <property type="evidence" value="ECO:0007669"/>
    <property type="project" value="InterPro"/>
</dbReference>
<dbReference type="InterPro" id="IPR012001">
    <property type="entry name" value="Thiamin_PyroP_enz_TPP-bd_dom"/>
</dbReference>
<dbReference type="InterPro" id="IPR029061">
    <property type="entry name" value="THDP-binding"/>
</dbReference>
<dbReference type="SUPFAM" id="SSF52467">
    <property type="entry name" value="DHS-like NAD/FAD-binding domain"/>
    <property type="match status" value="1"/>
</dbReference>
<evidence type="ECO:0000256" key="1">
    <source>
        <dbReference type="ARBA" id="ARBA00007812"/>
    </source>
</evidence>
<evidence type="ECO:0000259" key="4">
    <source>
        <dbReference type="Pfam" id="PF00205"/>
    </source>
</evidence>
<evidence type="ECO:0000313" key="8">
    <source>
        <dbReference type="Proteomes" id="UP000199695"/>
    </source>
</evidence>
<comment type="similarity">
    <text evidence="1 3">Belongs to the TPP enzyme family.</text>
</comment>
<accession>A0A1H8C5Y1</accession>
<evidence type="ECO:0000259" key="6">
    <source>
        <dbReference type="Pfam" id="PF02776"/>
    </source>
</evidence>
<keyword evidence="2 3" id="KW-0786">Thiamine pyrophosphate</keyword>
<dbReference type="AlphaFoldDB" id="A0A1H8C5Y1"/>
<dbReference type="PROSITE" id="PS00187">
    <property type="entry name" value="TPP_ENZYMES"/>
    <property type="match status" value="1"/>
</dbReference>
<dbReference type="PANTHER" id="PTHR42981">
    <property type="entry name" value="PYRUVATE DEHYDROGENASE [UBIQUINONE]"/>
    <property type="match status" value="1"/>
</dbReference>
<feature type="domain" description="Thiamine pyrophosphate enzyme central" evidence="4">
    <location>
        <begin position="199"/>
        <end position="321"/>
    </location>
</feature>
<dbReference type="Proteomes" id="UP000199695">
    <property type="component" value="Unassembled WGS sequence"/>
</dbReference>
<dbReference type="InterPro" id="IPR012000">
    <property type="entry name" value="Thiamin_PyroP_enz_cen_dom"/>
</dbReference>
<keyword evidence="7" id="KW-0670">Pyruvate</keyword>
<dbReference type="RefSeq" id="WP_089965615.1">
    <property type="nucleotide sequence ID" value="NZ_FOCQ01000003.1"/>
</dbReference>
<dbReference type="Pfam" id="PF02775">
    <property type="entry name" value="TPP_enzyme_C"/>
    <property type="match status" value="1"/>
</dbReference>
<dbReference type="GO" id="GO:0030976">
    <property type="term" value="F:thiamine pyrophosphate binding"/>
    <property type="evidence" value="ECO:0007669"/>
    <property type="project" value="InterPro"/>
</dbReference>
<evidence type="ECO:0000313" key="7">
    <source>
        <dbReference type="EMBL" id="SEM90440.1"/>
    </source>
</evidence>
<gene>
    <name evidence="7" type="ORF">SAMN05444955_10390</name>
</gene>
<dbReference type="EMBL" id="FOCQ01000003">
    <property type="protein sequence ID" value="SEM90440.1"/>
    <property type="molecule type" value="Genomic_DNA"/>
</dbReference>
<dbReference type="InterPro" id="IPR029035">
    <property type="entry name" value="DHS-like_NAD/FAD-binding_dom"/>
</dbReference>
<feature type="domain" description="Thiamine pyrophosphate enzyme TPP-binding" evidence="5">
    <location>
        <begin position="384"/>
        <end position="529"/>
    </location>
</feature>
<sequence length="541" mass="59206">MEADGLNQVRTVTGHLVEQLTAWGVRRIYGVAGDANLYLLDELARQDKIRYISCRHETTAALMAAAEAKVTGKPAVCTATSGPGIALLLNGLADAYKDHVPVLAITGQVERPRLGIGGKQDIDQQRLMDPIALYTSLVVDPRAFPHQLNIAMKTAVSGGGVAHLSIPKDVWPLSLNAPIYSMPPQIPVMMPNKTDMVSVLDWINQAERPVLLVGRGVREAQEQVMKLAEKIQAPLMVTMPAKSYIPNDHPLFVGGLGQAGSEAATDLLKQSDLCIILGATWWPEDYVPKHVPTVQIDARWENIGRTHPNVASLAGDLSYLLGEMIYGVRAKENDRWLNEIRQKKENWTRRIEAEAGQNGFPLAPQRVMAAISRCLQRDAVIALDVGDHTLWFERIAELAGQEVLISGRWRTLGFGLPAAMAAQLVYPERQVVSIAGDGGFLTTAADLATVARYQLPITIFLINNGSYAMEKNRMKASGLQTLGSDLFNPDFVAFAQAFGVTGYRVERVEELEGAIRQALASKQPALVDIWCDDTIVPHTQM</sequence>
<feature type="domain" description="Thiamine pyrophosphate enzyme N-terminal TPP-binding" evidence="6">
    <location>
        <begin position="11"/>
        <end position="126"/>
    </location>
</feature>
<reference evidence="7 8" key="1">
    <citation type="submission" date="2016-10" db="EMBL/GenBank/DDBJ databases">
        <authorList>
            <person name="de Groot N.N."/>
        </authorList>
    </citation>
    <scope>NUCLEOTIDE SEQUENCE [LARGE SCALE GENOMIC DNA]</scope>
    <source>
        <strain evidence="7 8">DSM 46701</strain>
    </source>
</reference>
<dbReference type="InterPro" id="IPR000399">
    <property type="entry name" value="TPP-bd_CS"/>
</dbReference>
<dbReference type="SUPFAM" id="SSF52518">
    <property type="entry name" value="Thiamin diphosphate-binding fold (THDP-binding)"/>
    <property type="match status" value="2"/>
</dbReference>
<dbReference type="Pfam" id="PF02776">
    <property type="entry name" value="TPP_enzyme_N"/>
    <property type="match status" value="1"/>
</dbReference>
<evidence type="ECO:0000256" key="3">
    <source>
        <dbReference type="RuleBase" id="RU362132"/>
    </source>
</evidence>
<dbReference type="Gene3D" id="3.40.50.970">
    <property type="match status" value="2"/>
</dbReference>
<dbReference type="PANTHER" id="PTHR42981:SF2">
    <property type="entry name" value="PYRUVATE DEHYDROGENASE [UBIQUINONE]"/>
    <property type="match status" value="1"/>
</dbReference>
<dbReference type="OrthoDB" id="4494979at2"/>
<dbReference type="STRING" id="1173111.SAMN05444955_10390"/>
<name>A0A1H8C5Y1_9BACL</name>
<keyword evidence="8" id="KW-1185">Reference proteome</keyword>
<protein>
    <submittedName>
        <fullName evidence="7">Pyruvate dehydrogenase (Quinone)/pyruvate oxidase</fullName>
    </submittedName>
</protein>
<dbReference type="Pfam" id="PF00205">
    <property type="entry name" value="TPP_enzyme_M"/>
    <property type="match status" value="1"/>
</dbReference>
<dbReference type="GO" id="GO:0003824">
    <property type="term" value="F:catalytic activity"/>
    <property type="evidence" value="ECO:0007669"/>
    <property type="project" value="InterPro"/>
</dbReference>
<evidence type="ECO:0000259" key="5">
    <source>
        <dbReference type="Pfam" id="PF02775"/>
    </source>
</evidence>
<dbReference type="InterPro" id="IPR011766">
    <property type="entry name" value="TPP_enzyme_TPP-bd"/>
</dbReference>
<organism evidence="7 8">
    <name type="scientific">Lihuaxuella thermophila</name>
    <dbReference type="NCBI Taxonomy" id="1173111"/>
    <lineage>
        <taxon>Bacteria</taxon>
        <taxon>Bacillati</taxon>
        <taxon>Bacillota</taxon>
        <taxon>Bacilli</taxon>
        <taxon>Bacillales</taxon>
        <taxon>Thermoactinomycetaceae</taxon>
        <taxon>Lihuaxuella</taxon>
    </lineage>
</organism>